<sequence>MDPHTAAFTPHNDFWRLEMLKVQHTQADHAERLARLERRQDDDARMKSVWGTSSPFPGVLSGTPQQAPLHQPPADAFSGFDDHASLIGSLHLDAEDEPRRPGATSRANSVRFDESANQSHWSHPHRSSIDLIPRSGSSLSSHPMIERTYSHKSDGRQSSAGQSVHSATSGRANSLGIDTPFSGLGTSPMEAPAFAPGLFVLGSVPSIIRCWLNENFKHDSLLYAAVCTGSHGSYLDERLVAQLGYKEQVRDETDKKIKLPVYFPEATTRNVSSSRPSSPTPQLPSIAVDFTVVTQRSDENDPSIQIFIGSDVLRAHNGDVRFSTNNITLYDDDRCKLSIPMVRPENEQTFKNLRTMSLSPSVLEAPKKQPPPCQPSLSNGLKQTATNGSFSPDSSGQQSSPRVSLDEQPSRPSITEDISTGSTRQSLEDRSAPVNVVTKVQSLDQADPDSRATSSTTPSSIWGTWRRDSAESGKSSSQWAKTSGNYQRREQGIKVLRPTKSSRAVSATGAPTTSAPTVETVSVPATSQSRYFTDGGRRTNMETSGSNLSLSSNSKKDMTTPIAAGAGKTKSANPVGGASAFSWLSK</sequence>
<keyword evidence="3" id="KW-1185">Reference proteome</keyword>
<feature type="compositionally biased region" description="Polar residues" evidence="1">
    <location>
        <begin position="156"/>
        <end position="172"/>
    </location>
</feature>
<evidence type="ECO:0000313" key="2">
    <source>
        <dbReference type="EMBL" id="KIV99398.1"/>
    </source>
</evidence>
<dbReference type="RefSeq" id="XP_016209268.1">
    <property type="nucleotide sequence ID" value="XM_016362919.1"/>
</dbReference>
<feature type="region of interest" description="Disordered" evidence="1">
    <location>
        <begin position="363"/>
        <end position="586"/>
    </location>
</feature>
<evidence type="ECO:0008006" key="4">
    <source>
        <dbReference type="Google" id="ProtNLM"/>
    </source>
</evidence>
<feature type="compositionally biased region" description="Basic and acidic residues" evidence="1">
    <location>
        <begin position="144"/>
        <end position="155"/>
    </location>
</feature>
<protein>
    <recommendedName>
        <fullName evidence="4">Ubiquitin carboxyl-terminal hydrolase 19</fullName>
    </recommendedName>
</protein>
<evidence type="ECO:0000256" key="1">
    <source>
        <dbReference type="SAM" id="MobiDB-lite"/>
    </source>
</evidence>
<feature type="compositionally biased region" description="Low complexity" evidence="1">
    <location>
        <begin position="544"/>
        <end position="553"/>
    </location>
</feature>
<dbReference type="GeneID" id="27316914"/>
<feature type="compositionally biased region" description="Polar residues" evidence="1">
    <location>
        <begin position="410"/>
        <end position="425"/>
    </location>
</feature>
<feature type="compositionally biased region" description="Polar residues" evidence="1">
    <location>
        <begin position="451"/>
        <end position="462"/>
    </location>
</feature>
<dbReference type="Proteomes" id="UP000053259">
    <property type="component" value="Unassembled WGS sequence"/>
</dbReference>
<gene>
    <name evidence="2" type="ORF">PV09_08941</name>
</gene>
<dbReference type="VEuPathDB" id="FungiDB:PV09_08941"/>
<dbReference type="STRING" id="253628.A0A0D2AK96"/>
<accession>A0A0D2AK96</accession>
<reference evidence="2 3" key="1">
    <citation type="submission" date="2015-01" db="EMBL/GenBank/DDBJ databases">
        <title>The Genome Sequence of Ochroconis gallopava CBS43764.</title>
        <authorList>
            <consortium name="The Broad Institute Genomics Platform"/>
            <person name="Cuomo C."/>
            <person name="de Hoog S."/>
            <person name="Gorbushina A."/>
            <person name="Stielow B."/>
            <person name="Teixiera M."/>
            <person name="Abouelleil A."/>
            <person name="Chapman S.B."/>
            <person name="Priest M."/>
            <person name="Young S.K."/>
            <person name="Wortman J."/>
            <person name="Nusbaum C."/>
            <person name="Birren B."/>
        </authorList>
    </citation>
    <scope>NUCLEOTIDE SEQUENCE [LARGE SCALE GENOMIC DNA]</scope>
    <source>
        <strain evidence="2 3">CBS 43764</strain>
    </source>
</reference>
<feature type="compositionally biased region" description="Polar residues" evidence="1">
    <location>
        <begin position="519"/>
        <end position="531"/>
    </location>
</feature>
<feature type="compositionally biased region" description="Polar residues" evidence="1">
    <location>
        <begin position="472"/>
        <end position="486"/>
    </location>
</feature>
<proteinExistence type="predicted"/>
<organism evidence="2 3">
    <name type="scientific">Verruconis gallopava</name>
    <dbReference type="NCBI Taxonomy" id="253628"/>
    <lineage>
        <taxon>Eukaryota</taxon>
        <taxon>Fungi</taxon>
        <taxon>Dikarya</taxon>
        <taxon>Ascomycota</taxon>
        <taxon>Pezizomycotina</taxon>
        <taxon>Dothideomycetes</taxon>
        <taxon>Pleosporomycetidae</taxon>
        <taxon>Venturiales</taxon>
        <taxon>Sympoventuriaceae</taxon>
        <taxon>Verruconis</taxon>
    </lineage>
</organism>
<name>A0A0D2AK96_9PEZI</name>
<evidence type="ECO:0000313" key="3">
    <source>
        <dbReference type="Proteomes" id="UP000053259"/>
    </source>
</evidence>
<feature type="region of interest" description="Disordered" evidence="1">
    <location>
        <begin position="91"/>
        <end position="176"/>
    </location>
</feature>
<dbReference type="AlphaFoldDB" id="A0A0D2AK96"/>
<dbReference type="EMBL" id="KN847578">
    <property type="protein sequence ID" value="KIV99398.1"/>
    <property type="molecule type" value="Genomic_DNA"/>
</dbReference>
<dbReference type="InParanoid" id="A0A0D2AK96"/>
<feature type="compositionally biased region" description="Low complexity" evidence="1">
    <location>
        <begin position="504"/>
        <end position="518"/>
    </location>
</feature>
<feature type="compositionally biased region" description="Low complexity" evidence="1">
    <location>
        <begin position="388"/>
        <end position="401"/>
    </location>
</feature>
<dbReference type="HOGENOM" id="CLU_019318_0_0_1"/>
<feature type="compositionally biased region" description="Polar residues" evidence="1">
    <location>
        <begin position="375"/>
        <end position="387"/>
    </location>
</feature>
<dbReference type="OrthoDB" id="5369841at2759"/>